<proteinExistence type="predicted"/>
<keyword evidence="2" id="KW-1185">Reference proteome</keyword>
<comment type="caution">
    <text evidence="1">The sequence shown here is derived from an EMBL/GenBank/DDBJ whole genome shotgun (WGS) entry which is preliminary data.</text>
</comment>
<dbReference type="Proteomes" id="UP000318571">
    <property type="component" value="Chromosome 9"/>
</dbReference>
<sequence length="195" mass="21501">MMANHCPMTTFTERRKESIQFCLASADNRIRWAPRITREAQPCSDLACRGVEGGTGLDPSVGGPHLLIKAGPARMDYPVDGFLLSPFTLARFSEVWVDGKVFPPIRQAKGLNHPVSESQPNAFVREWYRGFNPSDPSRMSALITGQARGASRIEWCALEIAQPQPGRASLAEQQLQALQVTEGEDSAWPHGWLDG</sequence>
<name>A0A553NZ21_TIGCA</name>
<evidence type="ECO:0000313" key="2">
    <source>
        <dbReference type="Proteomes" id="UP000318571"/>
    </source>
</evidence>
<organism evidence="1 2">
    <name type="scientific">Tigriopus californicus</name>
    <name type="common">Marine copepod</name>
    <dbReference type="NCBI Taxonomy" id="6832"/>
    <lineage>
        <taxon>Eukaryota</taxon>
        <taxon>Metazoa</taxon>
        <taxon>Ecdysozoa</taxon>
        <taxon>Arthropoda</taxon>
        <taxon>Crustacea</taxon>
        <taxon>Multicrustacea</taxon>
        <taxon>Hexanauplia</taxon>
        <taxon>Copepoda</taxon>
        <taxon>Harpacticoida</taxon>
        <taxon>Harpacticidae</taxon>
        <taxon>Tigriopus</taxon>
    </lineage>
</organism>
<gene>
    <name evidence="1" type="ORF">TCAL_16357</name>
</gene>
<evidence type="ECO:0000313" key="1">
    <source>
        <dbReference type="EMBL" id="TRY70689.1"/>
    </source>
</evidence>
<accession>A0A553NZ21</accession>
<dbReference type="EMBL" id="VCGU01000009">
    <property type="protein sequence ID" value="TRY70689.1"/>
    <property type="molecule type" value="Genomic_DNA"/>
</dbReference>
<protein>
    <submittedName>
        <fullName evidence="1">Uncharacterized protein</fullName>
    </submittedName>
</protein>
<reference evidence="1 2" key="1">
    <citation type="journal article" date="2018" name="Nat. Ecol. Evol.">
        <title>Genomic signatures of mitonuclear coevolution across populations of Tigriopus californicus.</title>
        <authorList>
            <person name="Barreto F.S."/>
            <person name="Watson E.T."/>
            <person name="Lima T.G."/>
            <person name="Willett C.S."/>
            <person name="Edmands S."/>
            <person name="Li W."/>
            <person name="Burton R.S."/>
        </authorList>
    </citation>
    <scope>NUCLEOTIDE SEQUENCE [LARGE SCALE GENOMIC DNA]</scope>
    <source>
        <strain evidence="1 2">San Diego</strain>
    </source>
</reference>
<dbReference type="AlphaFoldDB" id="A0A553NZ21"/>